<evidence type="ECO:0000256" key="2">
    <source>
        <dbReference type="ARBA" id="ARBA00002189"/>
    </source>
</evidence>
<evidence type="ECO:0000256" key="4">
    <source>
        <dbReference type="ARBA" id="ARBA00008954"/>
    </source>
</evidence>
<dbReference type="InterPro" id="IPR005814">
    <property type="entry name" value="Aminotrans_3"/>
</dbReference>
<dbReference type="Proteomes" id="UP000476064">
    <property type="component" value="Chromosome"/>
</dbReference>
<dbReference type="NCBIfam" id="NF006733">
    <property type="entry name" value="PRK09264.1"/>
    <property type="match status" value="1"/>
</dbReference>
<dbReference type="SUPFAM" id="SSF53383">
    <property type="entry name" value="PLP-dependent transferases"/>
    <property type="match status" value="1"/>
</dbReference>
<accession>A0A6C0G863</accession>
<dbReference type="GO" id="GO:0019491">
    <property type="term" value="P:ectoine biosynthetic process"/>
    <property type="evidence" value="ECO:0007669"/>
    <property type="project" value="UniProtKB-UniPathway"/>
</dbReference>
<dbReference type="InterPro" id="IPR015421">
    <property type="entry name" value="PyrdxlP-dep_Trfase_major"/>
</dbReference>
<dbReference type="EMBL" id="CP048209">
    <property type="protein sequence ID" value="QHT63929.1"/>
    <property type="molecule type" value="Genomic_DNA"/>
</dbReference>
<dbReference type="InterPro" id="IPR004637">
    <property type="entry name" value="Dat"/>
</dbReference>
<dbReference type="Pfam" id="PF00202">
    <property type="entry name" value="Aminotran_3"/>
    <property type="match status" value="1"/>
</dbReference>
<dbReference type="PROSITE" id="PS00600">
    <property type="entry name" value="AA_TRANSFER_CLASS_3"/>
    <property type="match status" value="1"/>
</dbReference>
<comment type="catalytic activity">
    <reaction evidence="10 12">
        <text>L-2,4-diaminobutanoate + 2-oxoglutarate = L-aspartate 4-semialdehyde + L-glutamate</text>
        <dbReference type="Rhea" id="RHEA:11160"/>
        <dbReference type="ChEBI" id="CHEBI:16810"/>
        <dbReference type="ChEBI" id="CHEBI:29985"/>
        <dbReference type="ChEBI" id="CHEBI:58761"/>
        <dbReference type="ChEBI" id="CHEBI:537519"/>
        <dbReference type="EC" id="2.6.1.76"/>
    </reaction>
</comment>
<dbReference type="GO" id="GO:0047307">
    <property type="term" value="F:diaminobutyrate-pyruvate transaminase activity"/>
    <property type="evidence" value="ECO:0007669"/>
    <property type="project" value="InterPro"/>
</dbReference>
<evidence type="ECO:0000256" key="3">
    <source>
        <dbReference type="ARBA" id="ARBA00004946"/>
    </source>
</evidence>
<dbReference type="EC" id="2.6.1.76" evidence="5 12"/>
<keyword evidence="8 12" id="KW-0808">Transferase</keyword>
<evidence type="ECO:0000313" key="14">
    <source>
        <dbReference type="Proteomes" id="UP000476064"/>
    </source>
</evidence>
<comment type="function">
    <text evidence="2 12">Catalyzes reversively the conversion of L-aspartate beta-semialdehyde (ASA) to L-2,4-diaminobutyrate (DABA) by transamination with L-glutamate.</text>
</comment>
<evidence type="ECO:0000256" key="11">
    <source>
        <dbReference type="RuleBase" id="RU003560"/>
    </source>
</evidence>
<evidence type="ECO:0000256" key="6">
    <source>
        <dbReference type="ARBA" id="ARBA00014798"/>
    </source>
</evidence>
<evidence type="ECO:0000256" key="12">
    <source>
        <dbReference type="RuleBase" id="RU365034"/>
    </source>
</evidence>
<dbReference type="InterPro" id="IPR049704">
    <property type="entry name" value="Aminotrans_3_PPA_site"/>
</dbReference>
<dbReference type="UniPathway" id="UPA00067">
    <property type="reaction ID" value="UER00121"/>
</dbReference>
<name>A0A6C0G863_9BACL</name>
<comment type="pathway">
    <text evidence="3 12">Amine and polyamine biosynthesis; ectoine biosynthesis; L-ectoine from L-aspartate 4-semialdehyde: step 1/3.</text>
</comment>
<comment type="cofactor">
    <cofactor evidence="1 12">
        <name>pyridoxal 5'-phosphate</name>
        <dbReference type="ChEBI" id="CHEBI:597326"/>
    </cofactor>
</comment>
<evidence type="ECO:0000256" key="5">
    <source>
        <dbReference type="ARBA" id="ARBA00013155"/>
    </source>
</evidence>
<evidence type="ECO:0000256" key="9">
    <source>
        <dbReference type="ARBA" id="ARBA00022898"/>
    </source>
</evidence>
<dbReference type="Gene3D" id="3.40.640.10">
    <property type="entry name" value="Type I PLP-dependent aspartate aminotransferase-like (Major domain)"/>
    <property type="match status" value="1"/>
</dbReference>
<evidence type="ECO:0000313" key="13">
    <source>
        <dbReference type="EMBL" id="QHT63929.1"/>
    </source>
</evidence>
<dbReference type="PANTHER" id="PTHR43552:SF2">
    <property type="entry name" value="DIAMINOBUTYRATE--2-OXOGLUTARATE TRANSAMINASE"/>
    <property type="match status" value="1"/>
</dbReference>
<evidence type="ECO:0000256" key="10">
    <source>
        <dbReference type="ARBA" id="ARBA00049111"/>
    </source>
</evidence>
<dbReference type="Gene3D" id="3.90.1150.10">
    <property type="entry name" value="Aspartate Aminotransferase, domain 1"/>
    <property type="match status" value="1"/>
</dbReference>
<dbReference type="PANTHER" id="PTHR43552">
    <property type="entry name" value="DIAMINOBUTYRATE--2-OXOGLUTARATE AMINOTRANSFERASE"/>
    <property type="match status" value="1"/>
</dbReference>
<dbReference type="InterPro" id="IPR015422">
    <property type="entry name" value="PyrdxlP-dep_Trfase_small"/>
</dbReference>
<dbReference type="AlphaFoldDB" id="A0A6C0G863"/>
<keyword evidence="7 12" id="KW-0032">Aminotransferase</keyword>
<dbReference type="InterPro" id="IPR015424">
    <property type="entry name" value="PyrdxlP-dep_Trfase"/>
</dbReference>
<keyword evidence="9 11" id="KW-0663">Pyridoxal phosphate</keyword>
<dbReference type="GO" id="GO:0030170">
    <property type="term" value="F:pyridoxal phosphate binding"/>
    <property type="evidence" value="ECO:0007669"/>
    <property type="project" value="InterPro"/>
</dbReference>
<evidence type="ECO:0000256" key="7">
    <source>
        <dbReference type="ARBA" id="ARBA00022576"/>
    </source>
</evidence>
<keyword evidence="14" id="KW-1185">Reference proteome</keyword>
<sequence length="434" mass="47735">MENRQADMDVFNRLESEVRSYCRSFQTVFTIANNARIWDKSGKEYIDFFAGAGALNYGHNNRRIRAKLIEYLQADGVTHSLDMATEAKETFLTRFKSFILEPRKLDYKVMFPGPTGTNSVESALKIARKATGRTNVICFTNAFHGMSLGSLAATGNAFKRKGAGVMLGGTTFMPYDRYFGPQIDTAAMMEKMLDDPGSGIDLPAAVLLETLQGEGGLNEASTEWLRRVECICRDRGILLIVDDVQMGCGRTGTFFSFEEAGINPDVVCLSKSIGGYGLPMALTLIKPAFDVWQPGEHNGTFRGNNLGFVAANEALDYWRTPELELAIASNARLMFGFLHRMASAYPQAIEEVRGKGMIQGLVFREPANAARLSKAAFKQGVILETSGPKDEVAKFMPPLTIEENVLKLGLAKIESALRELFDPVKLAGTAEARL</sequence>
<dbReference type="NCBIfam" id="TIGR02407">
    <property type="entry name" value="ectoine_ectB"/>
    <property type="match status" value="1"/>
</dbReference>
<dbReference type="CDD" id="cd00610">
    <property type="entry name" value="OAT_like"/>
    <property type="match status" value="1"/>
</dbReference>
<dbReference type="GO" id="GO:0045303">
    <property type="term" value="F:diaminobutyrate-2-oxoglutarate transaminase activity"/>
    <property type="evidence" value="ECO:0007669"/>
    <property type="project" value="UniProtKB-EC"/>
</dbReference>
<gene>
    <name evidence="13" type="primary">ectB</name>
    <name evidence="13" type="ORF">GXP70_14605</name>
</gene>
<organism evidence="13 14">
    <name type="scientific">Paenibacillus lycopersici</name>
    <dbReference type="NCBI Taxonomy" id="2704462"/>
    <lineage>
        <taxon>Bacteria</taxon>
        <taxon>Bacillati</taxon>
        <taxon>Bacillota</taxon>
        <taxon>Bacilli</taxon>
        <taxon>Bacillales</taxon>
        <taxon>Paenibacillaceae</taxon>
        <taxon>Paenibacillus</taxon>
    </lineage>
</organism>
<proteinExistence type="inferred from homology"/>
<dbReference type="InterPro" id="IPR012773">
    <property type="entry name" value="Ectoine_EctB"/>
</dbReference>
<evidence type="ECO:0000256" key="8">
    <source>
        <dbReference type="ARBA" id="ARBA00022679"/>
    </source>
</evidence>
<comment type="similarity">
    <text evidence="4 11">Belongs to the class-III pyridoxal-phosphate-dependent aminotransferase family.</text>
</comment>
<evidence type="ECO:0000256" key="1">
    <source>
        <dbReference type="ARBA" id="ARBA00001933"/>
    </source>
</evidence>
<reference evidence="13 14" key="1">
    <citation type="submission" date="2020-01" db="EMBL/GenBank/DDBJ databases">
        <title>Paenibacillus sp. nov., isolated from tomato rhizosphere.</title>
        <authorList>
            <person name="Weon H.-Y."/>
            <person name="Lee S.A."/>
        </authorList>
    </citation>
    <scope>NUCLEOTIDE SEQUENCE [LARGE SCALE GENOMIC DNA]</scope>
    <source>
        <strain evidence="13 14">12200R-189</strain>
    </source>
</reference>
<dbReference type="KEGG" id="plyc:GXP70_14605"/>
<protein>
    <recommendedName>
        <fullName evidence="6 12">Diaminobutyrate--2-oxoglutarate transaminase</fullName>
        <ecNumber evidence="5 12">2.6.1.76</ecNumber>
    </recommendedName>
    <alternativeName>
        <fullName evidence="12">DABA aminotransferase</fullName>
    </alternativeName>
</protein>
<dbReference type="NCBIfam" id="TIGR00709">
    <property type="entry name" value="dat"/>
    <property type="match status" value="1"/>
</dbReference>